<accession>A0A559K7U8</accession>
<comment type="caution">
    <text evidence="2">The sequence shown here is derived from an EMBL/GenBank/DDBJ whole genome shotgun (WGS) entry which is preliminary data.</text>
</comment>
<gene>
    <name evidence="2" type="ORF">FPZ49_19980</name>
</gene>
<feature type="region of interest" description="Disordered" evidence="1">
    <location>
        <begin position="104"/>
        <end position="125"/>
    </location>
</feature>
<evidence type="ECO:0000313" key="2">
    <source>
        <dbReference type="EMBL" id="TVY08184.1"/>
    </source>
</evidence>
<keyword evidence="3" id="KW-1185">Reference proteome</keyword>
<dbReference type="EMBL" id="VNJI01000026">
    <property type="protein sequence ID" value="TVY08184.1"/>
    <property type="molecule type" value="Genomic_DNA"/>
</dbReference>
<proteinExistence type="predicted"/>
<name>A0A559K7U8_9BACL</name>
<sequence length="161" mass="18818">MDRPIISEHEMIQETEGFYNIYMAFLDEITQIESVRGKLNDFQLMQAASRAKDTMGIQGWERRQTINSIFEKYMHIYRVFGRAKADEWVAVTFGYELPEDSERIGLENSDTIDDGPRSEQSPNAGQRLQELSQLIGEKESELLQLYREFYFLQQLAGHPQK</sequence>
<reference evidence="2 3" key="1">
    <citation type="submission" date="2019-07" db="EMBL/GenBank/DDBJ databases">
        <authorList>
            <person name="Kim J."/>
        </authorList>
    </citation>
    <scope>NUCLEOTIDE SEQUENCE [LARGE SCALE GENOMIC DNA]</scope>
    <source>
        <strain evidence="2 3">JC52</strain>
    </source>
</reference>
<dbReference type="Proteomes" id="UP000317036">
    <property type="component" value="Unassembled WGS sequence"/>
</dbReference>
<dbReference type="RefSeq" id="WP_144850184.1">
    <property type="nucleotide sequence ID" value="NZ_VNJI01000026.1"/>
</dbReference>
<dbReference type="OrthoDB" id="2600604at2"/>
<evidence type="ECO:0000313" key="3">
    <source>
        <dbReference type="Proteomes" id="UP000317036"/>
    </source>
</evidence>
<organism evidence="2 3">
    <name type="scientific">Paenibacillus cremeus</name>
    <dbReference type="NCBI Taxonomy" id="2163881"/>
    <lineage>
        <taxon>Bacteria</taxon>
        <taxon>Bacillati</taxon>
        <taxon>Bacillota</taxon>
        <taxon>Bacilli</taxon>
        <taxon>Bacillales</taxon>
        <taxon>Paenibacillaceae</taxon>
        <taxon>Paenibacillus</taxon>
    </lineage>
</organism>
<dbReference type="AlphaFoldDB" id="A0A559K7U8"/>
<evidence type="ECO:0000256" key="1">
    <source>
        <dbReference type="SAM" id="MobiDB-lite"/>
    </source>
</evidence>
<protein>
    <submittedName>
        <fullName evidence="2">Uncharacterized protein</fullName>
    </submittedName>
</protein>